<comment type="catalytic activity">
    <reaction evidence="11">
        <text>N(6)-(pyridoxal phosphate)-L-lysyl-[4-amino-5-hydroxymethyl-2-methylpyrimidine phosphate synthase] + L-histidyl-[4-amino-5-hydroxymethyl-2-methylpyrimidine phosphate synthase] + 2 Fe(3+) + 4 H2O = L-lysyl-[4-amino-5-hydroxymethyl-2-methylpyrimidine phosphate synthase] + (2S)-2-amino-5-hydroxy-4-oxopentanoyl-[4-amino-5-hydroxymethyl-2-methylpyrimidine phosphate synthase] + 4-amino-2-methyl-5-(phosphooxymethyl)pyrimidine + 3-oxopropanoate + 2 Fe(2+) + 2 H(+)</text>
        <dbReference type="Rhea" id="RHEA:65756"/>
        <dbReference type="Rhea" id="RHEA-COMP:16892"/>
        <dbReference type="Rhea" id="RHEA-COMP:16893"/>
        <dbReference type="Rhea" id="RHEA-COMP:16894"/>
        <dbReference type="Rhea" id="RHEA-COMP:16895"/>
        <dbReference type="ChEBI" id="CHEBI:15377"/>
        <dbReference type="ChEBI" id="CHEBI:15378"/>
        <dbReference type="ChEBI" id="CHEBI:29033"/>
        <dbReference type="ChEBI" id="CHEBI:29034"/>
        <dbReference type="ChEBI" id="CHEBI:29969"/>
        <dbReference type="ChEBI" id="CHEBI:29979"/>
        <dbReference type="ChEBI" id="CHEBI:33190"/>
        <dbReference type="ChEBI" id="CHEBI:58354"/>
        <dbReference type="ChEBI" id="CHEBI:143915"/>
        <dbReference type="ChEBI" id="CHEBI:157692"/>
    </reaction>
    <physiologicalReaction direction="left-to-right" evidence="11">
        <dbReference type="Rhea" id="RHEA:65757"/>
    </physiologicalReaction>
</comment>
<sequence length="366" mass="39462">MSAQGDTNRVVVALDWTPNGNHLGFYVAKDAGLYHAAGLDVHLVSPSDPEFSTGSSAYVAAPNADGTGSAPPYVTPCSKVAAGDAHFAINMPEGVVGWNTAPGRPALKAVAALINNRNSSAIVTLASSGRCRPKDLDGCRYASYAARFEGRIVQKMIQHDGGTGDYEEDTSPMLGIWNTLLEGKADATWIFLQWEGVEAKLRGVDLNIFKVCDYGMPYAYAPCLVAHPDWLVANPDIAKRFLAATAEGYKRAAADPTAAADALVRLAMTENNGYAVDPALAQGSAEWLSEHFIDKTTGAWGRMEEDVWTRYIAWLWEADLLTTGMQSRHPDGSKSFSLDDMRAGRAGEKIPLESVPKVFTNEYLPN</sequence>
<dbReference type="Gene3D" id="3.40.190.10">
    <property type="entry name" value="Periplasmic binding protein-like II"/>
    <property type="match status" value="2"/>
</dbReference>
<proteinExistence type="inferred from homology"/>
<evidence type="ECO:0000256" key="5">
    <source>
        <dbReference type="ARBA" id="ARBA00022679"/>
    </source>
</evidence>
<evidence type="ECO:0000313" key="13">
    <source>
        <dbReference type="EMBL" id="CAD8721934.1"/>
    </source>
</evidence>
<keyword evidence="8" id="KW-0784">Thiamine biosynthesis</keyword>
<feature type="domain" description="SsuA/THI5-like" evidence="12">
    <location>
        <begin position="74"/>
        <end position="259"/>
    </location>
</feature>
<dbReference type="InterPro" id="IPR015168">
    <property type="entry name" value="SsuA/THI5"/>
</dbReference>
<dbReference type="Pfam" id="PF09084">
    <property type="entry name" value="NMT1"/>
    <property type="match status" value="2"/>
</dbReference>
<evidence type="ECO:0000259" key="12">
    <source>
        <dbReference type="Pfam" id="PF09084"/>
    </source>
</evidence>
<keyword evidence="7" id="KW-0663">Pyridoxal phosphate</keyword>
<dbReference type="GO" id="GO:0046872">
    <property type="term" value="F:metal ion binding"/>
    <property type="evidence" value="ECO:0007669"/>
    <property type="project" value="UniProtKB-KW"/>
</dbReference>
<dbReference type="UniPathway" id="UPA00060"/>
<comment type="subunit">
    <text evidence="4">Homodimer.</text>
</comment>
<evidence type="ECO:0000256" key="6">
    <source>
        <dbReference type="ARBA" id="ARBA00022723"/>
    </source>
</evidence>
<keyword evidence="6" id="KW-0479">Metal-binding</keyword>
<dbReference type="PANTHER" id="PTHR31528:SF1">
    <property type="entry name" value="4-AMINO-5-HYDROXYMETHYL-2-METHYLPYRIMIDINE PHOSPHATE SYNTHASE THI11-RELATED"/>
    <property type="match status" value="1"/>
</dbReference>
<reference evidence="13" key="1">
    <citation type="submission" date="2021-01" db="EMBL/GenBank/DDBJ databases">
        <authorList>
            <person name="Corre E."/>
            <person name="Pelletier E."/>
            <person name="Niang G."/>
            <person name="Scheremetjew M."/>
            <person name="Finn R."/>
            <person name="Kale V."/>
            <person name="Holt S."/>
            <person name="Cochrane G."/>
            <person name="Meng A."/>
            <person name="Brown T."/>
            <person name="Cohen L."/>
        </authorList>
    </citation>
    <scope>NUCLEOTIDE SEQUENCE</scope>
    <source>
        <strain evidence="13">SL-175</strain>
    </source>
</reference>
<name>A0A7S0T107_9CHLO</name>
<dbReference type="EMBL" id="HBFC01035553">
    <property type="protein sequence ID" value="CAD8721934.1"/>
    <property type="molecule type" value="Transcribed_RNA"/>
</dbReference>
<comment type="similarity">
    <text evidence="3">Belongs to the NMT1/THI5 family.</text>
</comment>
<evidence type="ECO:0000256" key="11">
    <source>
        <dbReference type="ARBA" id="ARBA00048179"/>
    </source>
</evidence>
<evidence type="ECO:0000256" key="10">
    <source>
        <dbReference type="ARBA" id="ARBA00033171"/>
    </source>
</evidence>
<dbReference type="AlphaFoldDB" id="A0A7S0T107"/>
<dbReference type="SUPFAM" id="SSF53850">
    <property type="entry name" value="Periplasmic binding protein-like II"/>
    <property type="match status" value="1"/>
</dbReference>
<evidence type="ECO:0000256" key="3">
    <source>
        <dbReference type="ARBA" id="ARBA00009406"/>
    </source>
</evidence>
<organism evidence="13">
    <name type="scientific">Mantoniella antarctica</name>
    <dbReference type="NCBI Taxonomy" id="81844"/>
    <lineage>
        <taxon>Eukaryota</taxon>
        <taxon>Viridiplantae</taxon>
        <taxon>Chlorophyta</taxon>
        <taxon>Mamiellophyceae</taxon>
        <taxon>Mamiellales</taxon>
        <taxon>Mamiellaceae</taxon>
        <taxon>Mantoniella</taxon>
    </lineage>
</organism>
<evidence type="ECO:0000256" key="9">
    <source>
        <dbReference type="ARBA" id="ARBA00023004"/>
    </source>
</evidence>
<evidence type="ECO:0000256" key="8">
    <source>
        <dbReference type="ARBA" id="ARBA00022977"/>
    </source>
</evidence>
<comment type="function">
    <text evidence="1">Responsible for the formation of the pyrimidine heterocycle in the thiamine biosynthesis pathway. Catalyzes the formation of hydroxymethylpyrimidine phosphate (HMP-P) from histidine and pyridoxal phosphate (PLP). The protein uses PLP and the active site histidine to form HMP-P, generating an inactive enzyme. The enzyme can only undergo a single turnover, which suggests it is a suicide enzyme.</text>
</comment>
<dbReference type="GO" id="GO:0016740">
    <property type="term" value="F:transferase activity"/>
    <property type="evidence" value="ECO:0007669"/>
    <property type="project" value="UniProtKB-KW"/>
</dbReference>
<dbReference type="GO" id="GO:0009228">
    <property type="term" value="P:thiamine biosynthetic process"/>
    <property type="evidence" value="ECO:0007669"/>
    <property type="project" value="UniProtKB-KW"/>
</dbReference>
<dbReference type="PANTHER" id="PTHR31528">
    <property type="entry name" value="4-AMINO-5-HYDROXYMETHYL-2-METHYLPYRIMIDINE PHOSPHATE SYNTHASE THI11-RELATED"/>
    <property type="match status" value="1"/>
</dbReference>
<evidence type="ECO:0000256" key="7">
    <source>
        <dbReference type="ARBA" id="ARBA00022898"/>
    </source>
</evidence>
<evidence type="ECO:0000256" key="1">
    <source>
        <dbReference type="ARBA" id="ARBA00003469"/>
    </source>
</evidence>
<dbReference type="GO" id="GO:0009229">
    <property type="term" value="P:thiamine diphosphate biosynthetic process"/>
    <property type="evidence" value="ECO:0007669"/>
    <property type="project" value="UniProtKB-UniPathway"/>
</dbReference>
<gene>
    <name evidence="13" type="ORF">MANT1106_LOCUS21148</name>
</gene>
<dbReference type="InterPro" id="IPR027939">
    <property type="entry name" value="NMT1/THI5"/>
</dbReference>
<keyword evidence="9" id="KW-0408">Iron</keyword>
<protein>
    <recommendedName>
        <fullName evidence="10">Thiamine pyrimidine synthase</fullName>
    </recommendedName>
</protein>
<keyword evidence="5" id="KW-0808">Transferase</keyword>
<feature type="domain" description="SsuA/THI5-like" evidence="12">
    <location>
        <begin position="19"/>
        <end position="51"/>
    </location>
</feature>
<accession>A0A7S0T107</accession>
<comment type="pathway">
    <text evidence="2">Cofactor biosynthesis; thiamine diphosphate biosynthesis.</text>
</comment>
<evidence type="ECO:0000256" key="4">
    <source>
        <dbReference type="ARBA" id="ARBA00011738"/>
    </source>
</evidence>
<evidence type="ECO:0000256" key="2">
    <source>
        <dbReference type="ARBA" id="ARBA00004948"/>
    </source>
</evidence>